<evidence type="ECO:0000313" key="1">
    <source>
        <dbReference type="EMBL" id="CRK88427.1"/>
    </source>
</evidence>
<proteinExistence type="predicted"/>
<reference evidence="1 2" key="1">
    <citation type="submission" date="2015-04" db="EMBL/GenBank/DDBJ databases">
        <authorList>
            <person name="Syromyatnikov M.Y."/>
            <person name="Popov V.N."/>
        </authorList>
    </citation>
    <scope>NUCLEOTIDE SEQUENCE [LARGE SCALE GENOMIC DNA]</scope>
</reference>
<sequence length="101" mass="11733">MSGSQEFRHFIVVSKISFIMLIINLGRERQFHGFLVCVVGKVYIGIRRIALKHVLSRFPTASFHIYFRVNDIVIENCFELSNDNMNNCFYDPIQHALAIVL</sequence>
<name>A0A1J1HKH1_9DIPT</name>
<keyword evidence="2" id="KW-1185">Reference proteome</keyword>
<evidence type="ECO:0000313" key="2">
    <source>
        <dbReference type="Proteomes" id="UP000183832"/>
    </source>
</evidence>
<protein>
    <submittedName>
        <fullName evidence="1">CLUMA_CG002322, isoform A</fullName>
    </submittedName>
</protein>
<dbReference type="AlphaFoldDB" id="A0A1J1HKH1"/>
<accession>A0A1J1HKH1</accession>
<organism evidence="1 2">
    <name type="scientific">Clunio marinus</name>
    <dbReference type="NCBI Taxonomy" id="568069"/>
    <lineage>
        <taxon>Eukaryota</taxon>
        <taxon>Metazoa</taxon>
        <taxon>Ecdysozoa</taxon>
        <taxon>Arthropoda</taxon>
        <taxon>Hexapoda</taxon>
        <taxon>Insecta</taxon>
        <taxon>Pterygota</taxon>
        <taxon>Neoptera</taxon>
        <taxon>Endopterygota</taxon>
        <taxon>Diptera</taxon>
        <taxon>Nematocera</taxon>
        <taxon>Chironomoidea</taxon>
        <taxon>Chironomidae</taxon>
        <taxon>Clunio</taxon>
    </lineage>
</organism>
<dbReference type="Proteomes" id="UP000183832">
    <property type="component" value="Unassembled WGS sequence"/>
</dbReference>
<dbReference type="EMBL" id="CVRI01000008">
    <property type="protein sequence ID" value="CRK88427.1"/>
    <property type="molecule type" value="Genomic_DNA"/>
</dbReference>
<gene>
    <name evidence="1" type="ORF">CLUMA_CG002322</name>
</gene>